<gene>
    <name evidence="1" type="ORF">QFC20_004475</name>
</gene>
<dbReference type="EMBL" id="JASBWS010000052">
    <property type="protein sequence ID" value="KAJ9104703.1"/>
    <property type="molecule type" value="Genomic_DNA"/>
</dbReference>
<protein>
    <submittedName>
        <fullName evidence="1">Uncharacterized protein</fullName>
    </submittedName>
</protein>
<evidence type="ECO:0000313" key="1">
    <source>
        <dbReference type="EMBL" id="KAJ9104703.1"/>
    </source>
</evidence>
<dbReference type="Proteomes" id="UP001230649">
    <property type="component" value="Unassembled WGS sequence"/>
</dbReference>
<organism evidence="1 2">
    <name type="scientific">Naganishia adeliensis</name>
    <dbReference type="NCBI Taxonomy" id="92952"/>
    <lineage>
        <taxon>Eukaryota</taxon>
        <taxon>Fungi</taxon>
        <taxon>Dikarya</taxon>
        <taxon>Basidiomycota</taxon>
        <taxon>Agaricomycotina</taxon>
        <taxon>Tremellomycetes</taxon>
        <taxon>Filobasidiales</taxon>
        <taxon>Filobasidiaceae</taxon>
        <taxon>Naganishia</taxon>
    </lineage>
</organism>
<comment type="caution">
    <text evidence="1">The sequence shown here is derived from an EMBL/GenBank/DDBJ whole genome shotgun (WGS) entry which is preliminary data.</text>
</comment>
<name>A0ACC2W002_9TREE</name>
<sequence>MGLASGLSSKRSSIASIASLHSAKRKDSTSTTSSNSQESKLSAVVAHFSDPDLGIAASEAEAALDKGYLRGWAGGYGGGTGRRLPIAEEERFWLSRQCIERFLDATKGDLAQTIQRLTDALIWRRSFGIEGLFEDPEVEEEAARGRHFYNGYDTAGHLLHYMVPSGMDSKGGEQQIRHAIWLAEVAVALFKPGLGAVTMLVDFGGASSSKKYTITVDCTTVMQAHYPNRLHNVYFRNMSPIMSTFIPLTYPFMDPKTAAKFHIDEDPLQEGTVDADTLIKEWGGKSTFVHKHPEYYNDLNATHKRVMGERFTRWRTLGGVVGEDEFNFFDGEVRSS</sequence>
<reference evidence="1" key="1">
    <citation type="submission" date="2023-04" db="EMBL/GenBank/DDBJ databases">
        <title>Draft Genome sequencing of Naganishia species isolated from polar environments using Oxford Nanopore Technology.</title>
        <authorList>
            <person name="Leo P."/>
            <person name="Venkateswaran K."/>
        </authorList>
    </citation>
    <scope>NUCLEOTIDE SEQUENCE</scope>
    <source>
        <strain evidence="1">MNA-CCFEE 5262</strain>
    </source>
</reference>
<evidence type="ECO:0000313" key="2">
    <source>
        <dbReference type="Proteomes" id="UP001230649"/>
    </source>
</evidence>
<keyword evidence="2" id="KW-1185">Reference proteome</keyword>
<proteinExistence type="predicted"/>
<accession>A0ACC2W002</accession>